<keyword evidence="5" id="KW-0479">Metal-binding</keyword>
<evidence type="ECO:0000313" key="16">
    <source>
        <dbReference type="EMBL" id="JAT39223.1"/>
    </source>
</evidence>
<evidence type="ECO:0000256" key="10">
    <source>
        <dbReference type="ARBA" id="ARBA00030079"/>
    </source>
</evidence>
<dbReference type="SMART" id="SM00464">
    <property type="entry name" value="LON"/>
    <property type="match status" value="1"/>
</dbReference>
<feature type="domain" description="Lon N-terminal" evidence="14">
    <location>
        <begin position="80"/>
        <end position="312"/>
    </location>
</feature>
<feature type="domain" description="CULT" evidence="15">
    <location>
        <begin position="312"/>
        <end position="419"/>
    </location>
</feature>
<dbReference type="Gene3D" id="2.30.130.40">
    <property type="entry name" value="LON domain-like"/>
    <property type="match status" value="1"/>
</dbReference>
<evidence type="ECO:0000259" key="14">
    <source>
        <dbReference type="PROSITE" id="PS51787"/>
    </source>
</evidence>
<comment type="subcellular location">
    <subcellularLocation>
        <location evidence="1">Nucleus</location>
    </subcellularLocation>
</comment>
<feature type="region of interest" description="Disordered" evidence="13">
    <location>
        <begin position="1"/>
        <end position="23"/>
    </location>
</feature>
<gene>
    <name evidence="16" type="ORF">g.19622</name>
</gene>
<dbReference type="Gene3D" id="1.20.58.1480">
    <property type="match status" value="1"/>
</dbReference>
<name>A0A1B6MTJ0_9HEMI</name>
<dbReference type="GO" id="GO:0005634">
    <property type="term" value="C:nucleus"/>
    <property type="evidence" value="ECO:0007669"/>
    <property type="project" value="UniProtKB-SubCell"/>
</dbReference>
<keyword evidence="8" id="KW-0832">Ubl conjugation</keyword>
<dbReference type="GO" id="GO:0046872">
    <property type="term" value="F:metal ion binding"/>
    <property type="evidence" value="ECO:0007669"/>
    <property type="project" value="UniProtKB-KW"/>
</dbReference>
<evidence type="ECO:0000259" key="15">
    <source>
        <dbReference type="PROSITE" id="PS51788"/>
    </source>
</evidence>
<evidence type="ECO:0000256" key="12">
    <source>
        <dbReference type="ARBA" id="ARBA00046796"/>
    </source>
</evidence>
<keyword evidence="9" id="KW-0539">Nucleus</keyword>
<evidence type="ECO:0000256" key="6">
    <source>
        <dbReference type="ARBA" id="ARBA00022786"/>
    </source>
</evidence>
<sequence>MDNDNAVVGYSDSADNTSDPEEDEFEDAVVGDLVPLHTSAAMEQDQSEEIFDTDLPSLHSYLGEELEVVRGRTVLEDGALVTLDMLQSADLVLVPGQTLPLTVFDPPTINMLRGCLRTDRTFGVLASWSDGRNTTIYNIGTTAEIYEYLPDEGSAGFRVKAKARQRFRLLDSKSNLMKARVRILPEIRLPDPLHLVQLQSLNRHRTSPALRLRCRRADAAVTRWPAFVYQQYNVDKLISDLKQELSIFTQGQKEKEKEKAPVKVVIPEDPTELSFWVAQNMPMKEEHRLLLLKLNSPIQRLRWELRALQQCRQVLCCQYCLNMIGCSGDMFSMSTEGPQSTYVNPGGYLHETITLYKVKNVFSVGPASTEFSWFPGYGWSCCRCKHCNQHVGWKFTATNNQLKPVKFWGICRRSITVKMGSLQPSDYDDQSLVF</sequence>
<evidence type="ECO:0000256" key="1">
    <source>
        <dbReference type="ARBA" id="ARBA00004123"/>
    </source>
</evidence>
<evidence type="ECO:0000256" key="2">
    <source>
        <dbReference type="ARBA" id="ARBA00004906"/>
    </source>
</evidence>
<dbReference type="InterPro" id="IPR004910">
    <property type="entry name" value="Yippee/Mis18/Cereblon"/>
</dbReference>
<dbReference type="GO" id="GO:0016567">
    <property type="term" value="P:protein ubiquitination"/>
    <property type="evidence" value="ECO:0007669"/>
    <property type="project" value="UniProtKB-UniPathway"/>
</dbReference>
<dbReference type="PROSITE" id="PS51787">
    <property type="entry name" value="LON_N"/>
    <property type="match status" value="1"/>
</dbReference>
<dbReference type="SUPFAM" id="SSF88697">
    <property type="entry name" value="PUA domain-like"/>
    <property type="match status" value="1"/>
</dbReference>
<dbReference type="PROSITE" id="PS51788">
    <property type="entry name" value="CULT"/>
    <property type="match status" value="1"/>
</dbReference>
<comment type="similarity">
    <text evidence="3">Belongs to the CRBN family.</text>
</comment>
<dbReference type="UniPathway" id="UPA00143"/>
<proteinExistence type="inferred from homology"/>
<comment type="pathway">
    <text evidence="2">Protein modification; protein ubiquitination.</text>
</comment>
<evidence type="ECO:0000256" key="3">
    <source>
        <dbReference type="ARBA" id="ARBA00005293"/>
    </source>
</evidence>
<evidence type="ECO:0000256" key="9">
    <source>
        <dbReference type="ARBA" id="ARBA00023242"/>
    </source>
</evidence>
<dbReference type="Gene3D" id="2.170.150.20">
    <property type="entry name" value="Peptide methionine sulfoxide reductase"/>
    <property type="match status" value="1"/>
</dbReference>
<dbReference type="FunFam" id="2.170.150.20:FF:000005">
    <property type="entry name" value="Blast:Protein cereblon homolog"/>
    <property type="match status" value="1"/>
</dbReference>
<dbReference type="InterPro" id="IPR034750">
    <property type="entry name" value="CULT"/>
</dbReference>
<dbReference type="Pfam" id="PF03226">
    <property type="entry name" value="Yippee-Mis18"/>
    <property type="match status" value="1"/>
</dbReference>
<evidence type="ECO:0000256" key="13">
    <source>
        <dbReference type="SAM" id="MobiDB-lite"/>
    </source>
</evidence>
<reference evidence="16" key="1">
    <citation type="submission" date="2015-11" db="EMBL/GenBank/DDBJ databases">
        <title>De novo transcriptome assembly of four potential Pierce s Disease insect vectors from Arizona vineyards.</title>
        <authorList>
            <person name="Tassone E.E."/>
        </authorList>
    </citation>
    <scope>NUCLEOTIDE SEQUENCE</scope>
</reference>
<dbReference type="InterPro" id="IPR046336">
    <property type="entry name" value="Lon_prtase_N_sf"/>
</dbReference>
<dbReference type="CDD" id="cd15777">
    <property type="entry name" value="CRBN_C_like"/>
    <property type="match status" value="1"/>
</dbReference>
<evidence type="ECO:0000256" key="7">
    <source>
        <dbReference type="ARBA" id="ARBA00022833"/>
    </source>
</evidence>
<dbReference type="InterPro" id="IPR003111">
    <property type="entry name" value="Lon_prtase_N"/>
</dbReference>
<accession>A0A1B6MTJ0</accession>
<dbReference type="InterPro" id="IPR015947">
    <property type="entry name" value="PUA-like_sf"/>
</dbReference>
<dbReference type="PANTHER" id="PTHR46732">
    <property type="entry name" value="ATP-DEPENDENT PROTEASE LA (LON) DOMAIN PROTEIN"/>
    <property type="match status" value="1"/>
</dbReference>
<evidence type="ECO:0000256" key="5">
    <source>
        <dbReference type="ARBA" id="ARBA00022723"/>
    </source>
</evidence>
<dbReference type="Pfam" id="PF02190">
    <property type="entry name" value="LON_substr_bdg"/>
    <property type="match status" value="1"/>
</dbReference>
<evidence type="ECO:0000256" key="8">
    <source>
        <dbReference type="ARBA" id="ARBA00022843"/>
    </source>
</evidence>
<organism evidence="16">
    <name type="scientific">Graphocephala atropunctata</name>
    <dbReference type="NCBI Taxonomy" id="36148"/>
    <lineage>
        <taxon>Eukaryota</taxon>
        <taxon>Metazoa</taxon>
        <taxon>Ecdysozoa</taxon>
        <taxon>Arthropoda</taxon>
        <taxon>Hexapoda</taxon>
        <taxon>Insecta</taxon>
        <taxon>Pterygota</taxon>
        <taxon>Neoptera</taxon>
        <taxon>Paraneoptera</taxon>
        <taxon>Hemiptera</taxon>
        <taxon>Auchenorrhyncha</taxon>
        <taxon>Membracoidea</taxon>
        <taxon>Cicadellidae</taxon>
        <taxon>Cicadellinae</taxon>
        <taxon>Cicadellini</taxon>
        <taxon>Graphocephala</taxon>
    </lineage>
</organism>
<dbReference type="EMBL" id="GEBQ01000754">
    <property type="protein sequence ID" value="JAT39223.1"/>
    <property type="molecule type" value="Transcribed_RNA"/>
</dbReference>
<comment type="subunit">
    <text evidence="12">Likely a component of a DCX (DDB1-CUL4-X-box) protein ligase complex. May interact with pic/DDB1.</text>
</comment>
<evidence type="ECO:0000256" key="4">
    <source>
        <dbReference type="ARBA" id="ARBA00014394"/>
    </source>
</evidence>
<keyword evidence="6" id="KW-0833">Ubl conjugation pathway</keyword>
<keyword evidence="7" id="KW-0862">Zinc</keyword>
<dbReference type="PANTHER" id="PTHR46732:SF8">
    <property type="entry name" value="ATP-DEPENDENT PROTEASE LA (LON) DOMAIN PROTEIN"/>
    <property type="match status" value="1"/>
</dbReference>
<comment type="function">
    <text evidence="11">Substrate recognition component of a DCX (DDB1-CUL4-X-box) E3 protein ligase complex that mediates the ubiquitination and subsequent proteasomal degradation of target proteins. Has an essential role in mediating growth by negatively regulating insulin signaling. It also has a role in maintaining presynaptic function in the neuromuscular junction synapses of third-instar larvae.</text>
</comment>
<protein>
    <recommendedName>
        <fullName evidence="4">Protein cereblon</fullName>
    </recommendedName>
    <alternativeName>
        <fullName evidence="10">Protein ohgata</fullName>
    </alternativeName>
</protein>
<evidence type="ECO:0000256" key="11">
    <source>
        <dbReference type="ARBA" id="ARBA00046075"/>
    </source>
</evidence>
<dbReference type="AlphaFoldDB" id="A0A1B6MTJ0"/>